<protein>
    <submittedName>
        <fullName evidence="2">Uncharacterized protein</fullName>
    </submittedName>
</protein>
<gene>
    <name evidence="2" type="ORF">BDV38DRAFT_115407</name>
</gene>
<reference evidence="2 3" key="1">
    <citation type="submission" date="2019-04" db="EMBL/GenBank/DDBJ databases">
        <title>Friends and foes A comparative genomics study of 23 Aspergillus species from section Flavi.</title>
        <authorList>
            <consortium name="DOE Joint Genome Institute"/>
            <person name="Kjaerbolling I."/>
            <person name="Vesth T."/>
            <person name="Frisvad J.C."/>
            <person name="Nybo J.L."/>
            <person name="Theobald S."/>
            <person name="Kildgaard S."/>
            <person name="Isbrandt T."/>
            <person name="Kuo A."/>
            <person name="Sato A."/>
            <person name="Lyhne E.K."/>
            <person name="Kogle M.E."/>
            <person name="Wiebenga A."/>
            <person name="Kun R.S."/>
            <person name="Lubbers R.J."/>
            <person name="Makela M.R."/>
            <person name="Barry K."/>
            <person name="Chovatia M."/>
            <person name="Clum A."/>
            <person name="Daum C."/>
            <person name="Haridas S."/>
            <person name="He G."/>
            <person name="LaButti K."/>
            <person name="Lipzen A."/>
            <person name="Mondo S."/>
            <person name="Riley R."/>
            <person name="Salamov A."/>
            <person name="Simmons B.A."/>
            <person name="Magnuson J.K."/>
            <person name="Henrissat B."/>
            <person name="Mortensen U.H."/>
            <person name="Larsen T.O."/>
            <person name="Devries R.P."/>
            <person name="Grigoriev I.V."/>
            <person name="Machida M."/>
            <person name="Baker S.E."/>
            <person name="Andersen M.R."/>
        </authorList>
    </citation>
    <scope>NUCLEOTIDE SEQUENCE [LARGE SCALE GENOMIC DNA]</scope>
    <source>
        <strain evidence="2 3">CBS 117625</strain>
    </source>
</reference>
<feature type="signal peptide" evidence="1">
    <location>
        <begin position="1"/>
        <end position="22"/>
    </location>
</feature>
<dbReference type="RefSeq" id="XP_031912217.1">
    <property type="nucleotide sequence ID" value="XM_032051030.1"/>
</dbReference>
<name>A0A5N6SSP8_ASPPS</name>
<keyword evidence="3" id="KW-1185">Reference proteome</keyword>
<evidence type="ECO:0000313" key="2">
    <source>
        <dbReference type="EMBL" id="KAE8136154.1"/>
    </source>
</evidence>
<feature type="chain" id="PRO_5025021560" evidence="1">
    <location>
        <begin position="23"/>
        <end position="56"/>
    </location>
</feature>
<sequence length="56" mass="6307">MIGWLLPSASLFLSVCWFAALPCKHSFNQTVHVPSFFFFHFNDCKAVAALDGYNPI</sequence>
<proteinExistence type="predicted"/>
<accession>A0A5N6SSP8</accession>
<keyword evidence="1" id="KW-0732">Signal</keyword>
<dbReference type="AlphaFoldDB" id="A0A5N6SSP8"/>
<dbReference type="Proteomes" id="UP000325672">
    <property type="component" value="Unassembled WGS sequence"/>
</dbReference>
<evidence type="ECO:0000313" key="3">
    <source>
        <dbReference type="Proteomes" id="UP000325672"/>
    </source>
</evidence>
<organism evidence="2 3">
    <name type="scientific">Aspergillus pseudotamarii</name>
    <dbReference type="NCBI Taxonomy" id="132259"/>
    <lineage>
        <taxon>Eukaryota</taxon>
        <taxon>Fungi</taxon>
        <taxon>Dikarya</taxon>
        <taxon>Ascomycota</taxon>
        <taxon>Pezizomycotina</taxon>
        <taxon>Eurotiomycetes</taxon>
        <taxon>Eurotiomycetidae</taxon>
        <taxon>Eurotiales</taxon>
        <taxon>Aspergillaceae</taxon>
        <taxon>Aspergillus</taxon>
        <taxon>Aspergillus subgen. Circumdati</taxon>
    </lineage>
</organism>
<dbReference type="GeneID" id="43635240"/>
<evidence type="ECO:0000256" key="1">
    <source>
        <dbReference type="SAM" id="SignalP"/>
    </source>
</evidence>
<dbReference type="EMBL" id="ML743586">
    <property type="protein sequence ID" value="KAE8136154.1"/>
    <property type="molecule type" value="Genomic_DNA"/>
</dbReference>